<proteinExistence type="predicted"/>
<evidence type="ECO:0000313" key="1">
    <source>
        <dbReference type="EMBL" id="KAL2642427.1"/>
    </source>
</evidence>
<evidence type="ECO:0000313" key="2">
    <source>
        <dbReference type="Proteomes" id="UP001605036"/>
    </source>
</evidence>
<dbReference type="Pfam" id="PF00560">
    <property type="entry name" value="LRR_1"/>
    <property type="match status" value="2"/>
</dbReference>
<dbReference type="InterPro" id="IPR050994">
    <property type="entry name" value="At_inactive_RLKs"/>
</dbReference>
<name>A0ABD1Z6T1_9MARC</name>
<dbReference type="PANTHER" id="PTHR48010:SF58">
    <property type="entry name" value="RECEPTOR PROTEIN KINASE-LIKE PROTEIN ZAR1"/>
    <property type="match status" value="1"/>
</dbReference>
<reference evidence="1 2" key="1">
    <citation type="submission" date="2024-09" db="EMBL/GenBank/DDBJ databases">
        <title>Chromosome-scale assembly of Riccia fluitans.</title>
        <authorList>
            <person name="Paukszto L."/>
            <person name="Sawicki J."/>
            <person name="Karawczyk K."/>
            <person name="Piernik-Szablinska J."/>
            <person name="Szczecinska M."/>
            <person name="Mazdziarz M."/>
        </authorList>
    </citation>
    <scope>NUCLEOTIDE SEQUENCE [LARGE SCALE GENOMIC DNA]</scope>
    <source>
        <strain evidence="1">Rf_01</strain>
        <tissue evidence="1">Aerial parts of the thallus</tissue>
    </source>
</reference>
<dbReference type="InterPro" id="IPR001611">
    <property type="entry name" value="Leu-rich_rpt"/>
</dbReference>
<protein>
    <submittedName>
        <fullName evidence="1">Uncharacterized protein</fullName>
    </submittedName>
</protein>
<sequence>MSVFRASSEQLMNANDMSTKKTNKSCGWSSHHVLVTLLLVCLIDLLKIPKGEAEVIAPEEEDILKILQESFNLPGWVGDPCQPGAVDWIICYDPPRGPNSVERIYLNGRNLRGGIPDAMLNLRNVSVIDFSGNNLTGPIPDLSNMTSLTKVNFDFNTLSGSFPNMSGLHDITEITLKKNNIRGTVPASLFQHRSLKTLLMSENVLLSGQLPKMDQLTNLTRLELESCALNGTIPASIGSATKLNILYFGLESAFGASTRPQFVNGPSVVVSVLSTPAADSDAGNNTLTGPLPTFENARQLYKVQLHSNDMNGTIPRGIFQQNNLQYFRVDHNPSLSGQLPAQGSRLTKLIDFYVSDCNLTGPVPDYVEKWAQVNVM</sequence>
<comment type="caution">
    <text evidence="1">The sequence shown here is derived from an EMBL/GenBank/DDBJ whole genome shotgun (WGS) entry which is preliminary data.</text>
</comment>
<gene>
    <name evidence="1" type="ORF">R1flu_010014</name>
</gene>
<dbReference type="Proteomes" id="UP001605036">
    <property type="component" value="Unassembled WGS sequence"/>
</dbReference>
<dbReference type="Gene3D" id="3.80.10.10">
    <property type="entry name" value="Ribonuclease Inhibitor"/>
    <property type="match status" value="1"/>
</dbReference>
<dbReference type="PANTHER" id="PTHR48010">
    <property type="entry name" value="OS05G0588300 PROTEIN"/>
    <property type="match status" value="1"/>
</dbReference>
<dbReference type="InterPro" id="IPR032675">
    <property type="entry name" value="LRR_dom_sf"/>
</dbReference>
<dbReference type="AlphaFoldDB" id="A0ABD1Z6T1"/>
<accession>A0ABD1Z6T1</accession>
<dbReference type="EMBL" id="JBHFFA010000002">
    <property type="protein sequence ID" value="KAL2642427.1"/>
    <property type="molecule type" value="Genomic_DNA"/>
</dbReference>
<organism evidence="1 2">
    <name type="scientific">Riccia fluitans</name>
    <dbReference type="NCBI Taxonomy" id="41844"/>
    <lineage>
        <taxon>Eukaryota</taxon>
        <taxon>Viridiplantae</taxon>
        <taxon>Streptophyta</taxon>
        <taxon>Embryophyta</taxon>
        <taxon>Marchantiophyta</taxon>
        <taxon>Marchantiopsida</taxon>
        <taxon>Marchantiidae</taxon>
        <taxon>Marchantiales</taxon>
        <taxon>Ricciaceae</taxon>
        <taxon>Riccia</taxon>
    </lineage>
</organism>
<dbReference type="SUPFAM" id="SSF52058">
    <property type="entry name" value="L domain-like"/>
    <property type="match status" value="1"/>
</dbReference>
<keyword evidence="2" id="KW-1185">Reference proteome</keyword>